<dbReference type="EC" id="3.5.99.6" evidence="4"/>
<dbReference type="GO" id="GO:0042802">
    <property type="term" value="F:identical protein binding"/>
    <property type="evidence" value="ECO:0007669"/>
    <property type="project" value="TreeGrafter"/>
</dbReference>
<protein>
    <recommendedName>
        <fullName evidence="4">Glucosamine-6-phosphate deaminase</fullName>
        <ecNumber evidence="4">3.5.99.6</ecNumber>
    </recommendedName>
    <alternativeName>
        <fullName evidence="4">GlcN6P deaminase</fullName>
        <shortName evidence="4">GNPDA</shortName>
    </alternativeName>
    <alternativeName>
        <fullName evidence="4">Glucosamine-6-phosphate isomerase</fullName>
    </alternativeName>
</protein>
<comment type="function">
    <text evidence="4">Catalyzes the reversible isomerization-deamination of glucosamine 6-phosphate (GlcN6P) to form fructose 6-phosphate (Fru6P) and ammonium ion.</text>
</comment>
<feature type="active site" description="Proton acceptor; for enolization step" evidence="4">
    <location>
        <position position="67"/>
    </location>
</feature>
<comment type="catalytic activity">
    <reaction evidence="1 4">
        <text>alpha-D-glucosamine 6-phosphate + H2O = beta-D-fructose 6-phosphate + NH4(+)</text>
        <dbReference type="Rhea" id="RHEA:12172"/>
        <dbReference type="ChEBI" id="CHEBI:15377"/>
        <dbReference type="ChEBI" id="CHEBI:28938"/>
        <dbReference type="ChEBI" id="CHEBI:57634"/>
        <dbReference type="ChEBI" id="CHEBI:75989"/>
        <dbReference type="EC" id="3.5.99.6"/>
    </reaction>
</comment>
<dbReference type="FunFam" id="3.40.50.1360:FF:000003">
    <property type="entry name" value="Glucosamine-6-phosphate deaminase"/>
    <property type="match status" value="1"/>
</dbReference>
<feature type="domain" description="Glucosamine/galactosamine-6-phosphate isomerase" evidence="5">
    <location>
        <begin position="11"/>
        <end position="224"/>
    </location>
</feature>
<evidence type="ECO:0000256" key="4">
    <source>
        <dbReference type="HAMAP-Rule" id="MF_01241"/>
    </source>
</evidence>
<dbReference type="CDD" id="cd01399">
    <property type="entry name" value="GlcN6P_deaminase"/>
    <property type="match status" value="1"/>
</dbReference>
<reference evidence="6" key="1">
    <citation type="journal article" date="2021" name="PeerJ">
        <title>Extensive microbial diversity within the chicken gut microbiome revealed by metagenomics and culture.</title>
        <authorList>
            <person name="Gilroy R."/>
            <person name="Ravi A."/>
            <person name="Getino M."/>
            <person name="Pursley I."/>
            <person name="Horton D.L."/>
            <person name="Alikhan N.F."/>
            <person name="Baker D."/>
            <person name="Gharbi K."/>
            <person name="Hall N."/>
            <person name="Watson M."/>
            <person name="Adriaenssens E.M."/>
            <person name="Foster-Nyarko E."/>
            <person name="Jarju S."/>
            <person name="Secka A."/>
            <person name="Antonio M."/>
            <person name="Oren A."/>
            <person name="Chaudhuri R.R."/>
            <person name="La Ragione R."/>
            <person name="Hildebrand F."/>
            <person name="Pallen M.J."/>
        </authorList>
    </citation>
    <scope>NUCLEOTIDE SEQUENCE</scope>
    <source>
        <strain evidence="6">ChiSxjej6B18-287</strain>
    </source>
</reference>
<feature type="active site" description="For ring-opening step" evidence="4">
    <location>
        <position position="136"/>
    </location>
</feature>
<reference evidence="6" key="2">
    <citation type="submission" date="2021-04" db="EMBL/GenBank/DDBJ databases">
        <authorList>
            <person name="Gilroy R."/>
        </authorList>
    </citation>
    <scope>NUCLEOTIDE SEQUENCE</scope>
    <source>
        <strain evidence="6">ChiSxjej6B18-287</strain>
    </source>
</reference>
<gene>
    <name evidence="4 6" type="primary">nagB</name>
    <name evidence="6" type="ORF">H9935_02440</name>
</gene>
<dbReference type="GO" id="GO:0005737">
    <property type="term" value="C:cytoplasm"/>
    <property type="evidence" value="ECO:0007669"/>
    <property type="project" value="TreeGrafter"/>
</dbReference>
<dbReference type="NCBIfam" id="TIGR00502">
    <property type="entry name" value="nagB"/>
    <property type="match status" value="1"/>
</dbReference>
<dbReference type="PANTHER" id="PTHR11280:SF5">
    <property type="entry name" value="GLUCOSAMINE-6-PHOSPHATE ISOMERASE"/>
    <property type="match status" value="1"/>
</dbReference>
<dbReference type="InterPro" id="IPR037171">
    <property type="entry name" value="NagB/RpiA_transferase-like"/>
</dbReference>
<evidence type="ECO:0000256" key="1">
    <source>
        <dbReference type="ARBA" id="ARBA00000644"/>
    </source>
</evidence>
<sequence>MRIIKARDYDEVSRKAANIIFSVMTEKPDCVLGLATGSSPVGIYKELVRHYEEGDLDFSKVTTVNLDEYKGLDREDPQSYAYYMRENLFSHVNIRPEKTFLPDGREADSQKACEAYNQILRQAGQQDLQLLGIGHDGHIGFNEPADHFPKETHCVDLAESTIEANARFFDSKDQVPTQAYTMGIQSIMSAKRILMVVSGKEKAQILKQAFQGPITPQVPASILQLHPQVILVADEEALSEMES</sequence>
<proteinExistence type="inferred from homology"/>
<comment type="pathway">
    <text evidence="4">Amino-sugar metabolism; N-acetylneuraminate degradation; D-fructose 6-phosphate from N-acetylneuraminate: step 5/5.</text>
</comment>
<dbReference type="SUPFAM" id="SSF100950">
    <property type="entry name" value="NagB/RpiA/CoA transferase-like"/>
    <property type="match status" value="1"/>
</dbReference>
<dbReference type="Proteomes" id="UP000823893">
    <property type="component" value="Unassembled WGS sequence"/>
</dbReference>
<dbReference type="GO" id="GO:0004342">
    <property type="term" value="F:glucosamine-6-phosphate deaminase activity"/>
    <property type="evidence" value="ECO:0007669"/>
    <property type="project" value="UniProtKB-UniRule"/>
</dbReference>
<dbReference type="GO" id="GO:0019262">
    <property type="term" value="P:N-acetylneuraminate catabolic process"/>
    <property type="evidence" value="ECO:0007669"/>
    <property type="project" value="UniProtKB-UniRule"/>
</dbReference>
<evidence type="ECO:0000313" key="7">
    <source>
        <dbReference type="Proteomes" id="UP000823893"/>
    </source>
</evidence>
<dbReference type="InterPro" id="IPR006148">
    <property type="entry name" value="Glc/Gal-6P_isomerase"/>
</dbReference>
<feature type="active site" description="For ring-opening step" evidence="4">
    <location>
        <position position="143"/>
    </location>
</feature>
<accession>A0A9D2N435</accession>
<evidence type="ECO:0000259" key="5">
    <source>
        <dbReference type="Pfam" id="PF01182"/>
    </source>
</evidence>
<dbReference type="PANTHER" id="PTHR11280">
    <property type="entry name" value="GLUCOSAMINE-6-PHOSPHATE ISOMERASE"/>
    <property type="match status" value="1"/>
</dbReference>
<dbReference type="HAMAP" id="MF_01241">
    <property type="entry name" value="GlcN6P_deamin"/>
    <property type="match status" value="1"/>
</dbReference>
<keyword evidence="3 4" id="KW-0119">Carbohydrate metabolism</keyword>
<dbReference type="Pfam" id="PF01182">
    <property type="entry name" value="Glucosamine_iso"/>
    <property type="match status" value="1"/>
</dbReference>
<name>A0A9D2N435_9FIRM</name>
<dbReference type="InterPro" id="IPR004547">
    <property type="entry name" value="Glucosamine6P_isomerase"/>
</dbReference>
<comment type="caution">
    <text evidence="6">The sequence shown here is derived from an EMBL/GenBank/DDBJ whole genome shotgun (WGS) entry which is preliminary data.</text>
</comment>
<evidence type="ECO:0000256" key="2">
    <source>
        <dbReference type="ARBA" id="ARBA00022801"/>
    </source>
</evidence>
<evidence type="ECO:0000313" key="6">
    <source>
        <dbReference type="EMBL" id="HJC09656.1"/>
    </source>
</evidence>
<comment type="similarity">
    <text evidence="4">Belongs to the glucosamine/galactosamine-6-phosphate isomerase family. NagB subfamily.</text>
</comment>
<dbReference type="GO" id="GO:0006043">
    <property type="term" value="P:glucosamine catabolic process"/>
    <property type="evidence" value="ECO:0007669"/>
    <property type="project" value="TreeGrafter"/>
</dbReference>
<feature type="active site" description="Proton acceptor; for ring-opening step" evidence="4">
    <location>
        <position position="138"/>
    </location>
</feature>
<dbReference type="GO" id="GO:0005975">
    <property type="term" value="P:carbohydrate metabolic process"/>
    <property type="evidence" value="ECO:0007669"/>
    <property type="project" value="InterPro"/>
</dbReference>
<comment type="caution">
    <text evidence="4">Lacks conserved residue(s) required for the propagation of feature annotation.</text>
</comment>
<organism evidence="6 7">
    <name type="scientific">Candidatus Blautia merdigallinarum</name>
    <dbReference type="NCBI Taxonomy" id="2838495"/>
    <lineage>
        <taxon>Bacteria</taxon>
        <taxon>Bacillati</taxon>
        <taxon>Bacillota</taxon>
        <taxon>Clostridia</taxon>
        <taxon>Lachnospirales</taxon>
        <taxon>Lachnospiraceae</taxon>
        <taxon>Blautia</taxon>
    </lineage>
</organism>
<keyword evidence="2 4" id="KW-0378">Hydrolase</keyword>
<dbReference type="AlphaFoldDB" id="A0A9D2N435"/>
<dbReference type="EMBL" id="DWWV01000029">
    <property type="protein sequence ID" value="HJC09656.1"/>
    <property type="molecule type" value="Genomic_DNA"/>
</dbReference>
<dbReference type="GO" id="GO:0006046">
    <property type="term" value="P:N-acetylglucosamine catabolic process"/>
    <property type="evidence" value="ECO:0007669"/>
    <property type="project" value="UniProtKB-UniRule"/>
</dbReference>
<evidence type="ECO:0000256" key="3">
    <source>
        <dbReference type="ARBA" id="ARBA00023277"/>
    </source>
</evidence>
<dbReference type="Gene3D" id="3.40.50.1360">
    <property type="match status" value="1"/>
</dbReference>